<dbReference type="InterPro" id="IPR001844">
    <property type="entry name" value="Cpn60/GroEL"/>
</dbReference>
<dbReference type="KEGG" id="erc:Ecym_4757"/>
<dbReference type="FunCoup" id="G8JSP8">
    <property type="interactions" value="120"/>
</dbReference>
<keyword evidence="4" id="KW-1185">Reference proteome</keyword>
<sequence length="551" mass="62037">MLVRKGFIRGVQTLHTPILNTNHLSTRQGLLHHIRLLDDVLNRTSYNKTLLFEGKYKRLPSFITSRDTVRLENVIREFTDGLQMAQALDTSLQLNPNEKLGKIGLQLFMECHRNMIVPTSTSLTISLMNEYNKYPSKETLDGILRGIRKVYTHLDSHKFHLKEPADIDSLVDRLAFSQANAATVKNALRILNYELYSDDKVRVVRGRKTSDEIEVSKGWKYAAGIPTLSDAYTRSLDLHNRKLVSINEPSLVLVYDGTLRDANKILPTLHYAFKEEKPVLLIVNGEIVGDALTAITIHNNKSKRNKNASTAVILRYIARDHNGLHIQENYNLINFLKLPRGVGSIYNPEFCDYVPSKQTAKHYFGSIESIKATSGECFLYNDNHDGVDNPALRSTVTIYVGGTSEVEIDRRRAIIDNIINQYLCHGLSKGFVPTFGIALAKCIGPISQLGPDYKDTRMVLESLALPMENAIRNLYGISNYEVSKIVSDTILDPRFSYAILPSGSTNTISKGYLEPWSFVENALTGVSSFLSLLNSCDLLVSCIFDKPKRRH</sequence>
<dbReference type="Proteomes" id="UP000006790">
    <property type="component" value="Chromosome 4"/>
</dbReference>
<dbReference type="GeneID" id="11472884"/>
<dbReference type="SUPFAM" id="SSF52029">
    <property type="entry name" value="GroEL apical domain-like"/>
    <property type="match status" value="1"/>
</dbReference>
<proteinExistence type="inferred from homology"/>
<dbReference type="RefSeq" id="XP_003646587.1">
    <property type="nucleotide sequence ID" value="XM_003646539.1"/>
</dbReference>
<evidence type="ECO:0008006" key="5">
    <source>
        <dbReference type="Google" id="ProtNLM"/>
    </source>
</evidence>
<dbReference type="HOGENOM" id="CLU_485763_0_0_1"/>
<dbReference type="PANTHER" id="PTHR45633">
    <property type="entry name" value="60 KDA HEAT SHOCK PROTEIN, MITOCHONDRIAL"/>
    <property type="match status" value="1"/>
</dbReference>
<dbReference type="InParanoid" id="G8JSP8"/>
<reference evidence="4" key="1">
    <citation type="journal article" date="2012" name="G3 (Bethesda)">
        <title>Pichia sorbitophila, an interspecies yeast hybrid reveals early steps of genome resolution following polyploidization.</title>
        <authorList>
            <person name="Leh Louis V."/>
            <person name="Despons L."/>
            <person name="Friedrich A."/>
            <person name="Martin T."/>
            <person name="Durrens P."/>
            <person name="Casaregola S."/>
            <person name="Neuveglise C."/>
            <person name="Fairhead C."/>
            <person name="Marck C."/>
            <person name="Cruz J.A."/>
            <person name="Straub M.L."/>
            <person name="Kugler V."/>
            <person name="Sacerdot C."/>
            <person name="Uzunov Z."/>
            <person name="Thierry A."/>
            <person name="Weiss S."/>
            <person name="Bleykasten C."/>
            <person name="De Montigny J."/>
            <person name="Jacques N."/>
            <person name="Jung P."/>
            <person name="Lemaire M."/>
            <person name="Mallet S."/>
            <person name="Morel G."/>
            <person name="Richard G.F."/>
            <person name="Sarkar A."/>
            <person name="Savel G."/>
            <person name="Schacherer J."/>
            <person name="Seret M.L."/>
            <person name="Talla E."/>
            <person name="Samson G."/>
            <person name="Jubin C."/>
            <person name="Poulain J."/>
            <person name="Vacherie B."/>
            <person name="Barbe V."/>
            <person name="Pelletier E."/>
            <person name="Sherman D.J."/>
            <person name="Westhof E."/>
            <person name="Weissenbach J."/>
            <person name="Baret P.V."/>
            <person name="Wincker P."/>
            <person name="Gaillardin C."/>
            <person name="Dujon B."/>
            <person name="Souciet J.L."/>
        </authorList>
    </citation>
    <scope>NUCLEOTIDE SEQUENCE [LARGE SCALE GENOMIC DNA]</scope>
    <source>
        <strain evidence="4">CBS 270.75 / DBVPG 7215 / KCTC 17166 / NRRL Y-17582</strain>
    </source>
</reference>
<dbReference type="AlphaFoldDB" id="G8JSP8"/>
<organism evidence="3 4">
    <name type="scientific">Eremothecium cymbalariae (strain CBS 270.75 / DBVPG 7215 / KCTC 17166 / NRRL Y-17582)</name>
    <name type="common">Yeast</name>
    <dbReference type="NCBI Taxonomy" id="931890"/>
    <lineage>
        <taxon>Eukaryota</taxon>
        <taxon>Fungi</taxon>
        <taxon>Dikarya</taxon>
        <taxon>Ascomycota</taxon>
        <taxon>Saccharomycotina</taxon>
        <taxon>Saccharomycetes</taxon>
        <taxon>Saccharomycetales</taxon>
        <taxon>Saccharomycetaceae</taxon>
        <taxon>Eremothecium</taxon>
    </lineage>
</organism>
<dbReference type="STRING" id="931890.G8JSP8"/>
<dbReference type="Gene3D" id="3.50.7.10">
    <property type="entry name" value="GroEL"/>
    <property type="match status" value="1"/>
</dbReference>
<comment type="similarity">
    <text evidence="1">Belongs to the chaperonin (HSP60) family.</text>
</comment>
<dbReference type="GO" id="GO:0042026">
    <property type="term" value="P:protein refolding"/>
    <property type="evidence" value="ECO:0007669"/>
    <property type="project" value="InterPro"/>
</dbReference>
<dbReference type="GO" id="GO:0005743">
    <property type="term" value="C:mitochondrial inner membrane"/>
    <property type="evidence" value="ECO:0007669"/>
    <property type="project" value="EnsemblFungi"/>
</dbReference>
<dbReference type="OMA" id="PSKMCAD"/>
<gene>
    <name evidence="3" type="ordered locus">Ecym_4757</name>
</gene>
<evidence type="ECO:0000256" key="2">
    <source>
        <dbReference type="ARBA" id="ARBA00023186"/>
    </source>
</evidence>
<evidence type="ECO:0000313" key="3">
    <source>
        <dbReference type="EMBL" id="AET39770.1"/>
    </source>
</evidence>
<dbReference type="GO" id="GO:0034553">
    <property type="term" value="P:mitochondrial respiratory chain complex II assembly"/>
    <property type="evidence" value="ECO:0007669"/>
    <property type="project" value="EnsemblFungi"/>
</dbReference>
<dbReference type="eggNOG" id="KOG0356">
    <property type="taxonomic scope" value="Eukaryota"/>
</dbReference>
<evidence type="ECO:0000313" key="4">
    <source>
        <dbReference type="Proteomes" id="UP000006790"/>
    </source>
</evidence>
<dbReference type="InterPro" id="IPR027409">
    <property type="entry name" value="GroEL-like_apical_dom_sf"/>
</dbReference>
<accession>G8JSP8</accession>
<dbReference type="OrthoDB" id="4056908at2759"/>
<dbReference type="EMBL" id="CP002500">
    <property type="protein sequence ID" value="AET39770.1"/>
    <property type="molecule type" value="Genomic_DNA"/>
</dbReference>
<protein>
    <recommendedName>
        <fullName evidence="5">Mitochondrial chaperone TCM62</fullName>
    </recommendedName>
</protein>
<name>G8JSP8_ERECY</name>
<evidence type="ECO:0000256" key="1">
    <source>
        <dbReference type="ARBA" id="ARBA00006607"/>
    </source>
</evidence>
<dbReference type="GO" id="GO:0140662">
    <property type="term" value="F:ATP-dependent protein folding chaperone"/>
    <property type="evidence" value="ECO:0007669"/>
    <property type="project" value="InterPro"/>
</dbReference>
<keyword evidence="2" id="KW-0143">Chaperone</keyword>